<organism evidence="1 2">
    <name type="scientific">Niabella pedocola</name>
    <dbReference type="NCBI Taxonomy" id="1752077"/>
    <lineage>
        <taxon>Bacteria</taxon>
        <taxon>Pseudomonadati</taxon>
        <taxon>Bacteroidota</taxon>
        <taxon>Chitinophagia</taxon>
        <taxon>Chitinophagales</taxon>
        <taxon>Chitinophagaceae</taxon>
        <taxon>Niabella</taxon>
    </lineage>
</organism>
<evidence type="ECO:0000313" key="2">
    <source>
        <dbReference type="Proteomes" id="UP001199816"/>
    </source>
</evidence>
<dbReference type="SUPFAM" id="SSF75005">
    <property type="entry name" value="Arabinanase/levansucrase/invertase"/>
    <property type="match status" value="1"/>
</dbReference>
<dbReference type="RefSeq" id="WP_231003899.1">
    <property type="nucleotide sequence ID" value="NZ_JAJNEC010000005.1"/>
</dbReference>
<gene>
    <name evidence="1" type="ORF">LQ567_07885</name>
</gene>
<accession>A0ABS8PS32</accession>
<evidence type="ECO:0000313" key="1">
    <source>
        <dbReference type="EMBL" id="MCD2422676.1"/>
    </source>
</evidence>
<keyword evidence="2" id="KW-1185">Reference proteome</keyword>
<protein>
    <recommendedName>
        <fullName evidence="3">Glycosyl hydrolase family 32 N-terminal domain-containing protein</fullName>
    </recommendedName>
</protein>
<reference evidence="1 2" key="1">
    <citation type="submission" date="2021-11" db="EMBL/GenBank/DDBJ databases">
        <title>Genomic of Niabella pedocola.</title>
        <authorList>
            <person name="Wu T."/>
        </authorList>
    </citation>
    <scope>NUCLEOTIDE SEQUENCE [LARGE SCALE GENOMIC DNA]</scope>
    <source>
        <strain evidence="1 2">JCM 31011</strain>
    </source>
</reference>
<dbReference type="Gene3D" id="2.115.10.20">
    <property type="entry name" value="Glycosyl hydrolase domain, family 43"/>
    <property type="match status" value="1"/>
</dbReference>
<evidence type="ECO:0008006" key="3">
    <source>
        <dbReference type="Google" id="ProtNLM"/>
    </source>
</evidence>
<dbReference type="EMBL" id="JAJNEC010000005">
    <property type="protein sequence ID" value="MCD2422676.1"/>
    <property type="molecule type" value="Genomic_DNA"/>
</dbReference>
<dbReference type="InterPro" id="IPR023296">
    <property type="entry name" value="Glyco_hydro_beta-prop_sf"/>
</dbReference>
<name>A0ABS8PS32_9BACT</name>
<dbReference type="Proteomes" id="UP001199816">
    <property type="component" value="Unassembled WGS sequence"/>
</dbReference>
<comment type="caution">
    <text evidence="1">The sequence shown here is derived from an EMBL/GenBank/DDBJ whole genome shotgun (WGS) entry which is preliminary data.</text>
</comment>
<proteinExistence type="predicted"/>
<sequence>MTGYSIIRRICILKLQLLAGFLSVLTAATGQPLMLGNNRELFVDQYLIDSLHQLTQQLQHPHNEGVVLTFDHPWEGNFCGYGTIIKDAHTFRMYYRGVRQAIKDGGDNEVTCYAESTDGIHWVKPSLGIYTINGTAANNVILAHAAPATHNFTPFLDTNPHVKKSERYKAVGGIDKSGLLAFVSADGIHWKKLRDTAVFRTGVFDSQNVVFWSESEQQYVCYFRTWSDGGFTRYKGFRSVSRTTSSDFIHWTAPVKMSFGATLPEHLYTQQTSPYFRAPQLYLAIGARFMAGRQVLSGAAAKALQVDPKYFGDCSDAVLMSTRGGNTYDRTFMESFIRPGIGLENWVSRTNYPVLNVVQTGPAELSVYVNESYAQPAAHIKRYSLRLDGFASLHGDAGGGYMLTRPFIFKGKELEINYATSAAGFVKIEILNAKGDPLPGYTVKEAKEIIGNEIRRVVSWNGNSDLTALAGHPVRLRIHLKDADLYSLKFN</sequence>